<feature type="region of interest" description="Disordered" evidence="12">
    <location>
        <begin position="1347"/>
        <end position="1489"/>
    </location>
</feature>
<comment type="domain">
    <text evidence="11">The DBINO region is involved in binding to DNA.</text>
</comment>
<dbReference type="SUPFAM" id="SSF52540">
    <property type="entry name" value="P-loop containing nucleoside triphosphate hydrolases"/>
    <property type="match status" value="2"/>
</dbReference>
<evidence type="ECO:0000256" key="12">
    <source>
        <dbReference type="SAM" id="MobiDB-lite"/>
    </source>
</evidence>
<keyword evidence="4" id="KW-0547">Nucleotide-binding</keyword>
<name>L8HGM5_ACACF</name>
<feature type="domain" description="Helicase C-terminal" evidence="14">
    <location>
        <begin position="1172"/>
        <end position="1334"/>
    </location>
</feature>
<feature type="compositionally biased region" description="Basic and acidic residues" evidence="12">
    <location>
        <begin position="1358"/>
        <end position="1367"/>
    </location>
</feature>
<reference evidence="16 17" key="1">
    <citation type="journal article" date="2013" name="Genome Biol.">
        <title>Genome of Acanthamoeba castellanii highlights extensive lateral gene transfer and early evolution of tyrosine kinase signaling.</title>
        <authorList>
            <person name="Clarke M."/>
            <person name="Lohan A.J."/>
            <person name="Liu B."/>
            <person name="Lagkouvardos I."/>
            <person name="Roy S."/>
            <person name="Zafar N."/>
            <person name="Bertelli C."/>
            <person name="Schilde C."/>
            <person name="Kianianmomeni A."/>
            <person name="Burglin T.R."/>
            <person name="Frech C."/>
            <person name="Turcotte B."/>
            <person name="Kopec K.O."/>
            <person name="Synnott J.M."/>
            <person name="Choo C."/>
            <person name="Paponov I."/>
            <person name="Finkler A."/>
            <person name="Soon Heng Tan C."/>
            <person name="Hutchins A.P."/>
            <person name="Weinmeier T."/>
            <person name="Rattei T."/>
            <person name="Chu J.S."/>
            <person name="Gimenez G."/>
            <person name="Irimia M."/>
            <person name="Rigden D.J."/>
            <person name="Fitzpatrick D.A."/>
            <person name="Lorenzo-Morales J."/>
            <person name="Bateman A."/>
            <person name="Chiu C.H."/>
            <person name="Tang P."/>
            <person name="Hegemann P."/>
            <person name="Fromm H."/>
            <person name="Raoult D."/>
            <person name="Greub G."/>
            <person name="Miranda-Saavedra D."/>
            <person name="Chen N."/>
            <person name="Nash P."/>
            <person name="Ginger M.L."/>
            <person name="Horn M."/>
            <person name="Schaap P."/>
            <person name="Caler L."/>
            <person name="Loftus B."/>
        </authorList>
    </citation>
    <scope>NUCLEOTIDE SEQUENCE [LARGE SCALE GENOMIC DNA]</scope>
    <source>
        <strain evidence="16 17">Neff</strain>
    </source>
</reference>
<comment type="function">
    <text evidence="11">ATPase component of the INO80 complex which remodels chromatin by shifting nucleosomes and is involved in DNA repair.</text>
</comment>
<evidence type="ECO:0000256" key="6">
    <source>
        <dbReference type="ARBA" id="ARBA00022801"/>
    </source>
</evidence>
<dbReference type="GO" id="GO:0006281">
    <property type="term" value="P:DNA repair"/>
    <property type="evidence" value="ECO:0007669"/>
    <property type="project" value="UniProtKB-UniRule"/>
</dbReference>
<feature type="region of interest" description="Disordered" evidence="12">
    <location>
        <begin position="331"/>
        <end position="365"/>
    </location>
</feature>
<protein>
    <recommendedName>
        <fullName evidence="3 11">Chromatin-remodeling ATPase INO80</fullName>
        <ecNumber evidence="11">3.6.4.-</ecNumber>
    </recommendedName>
</protein>
<dbReference type="EC" id="3.6.4.-" evidence="11"/>
<dbReference type="InterPro" id="IPR027417">
    <property type="entry name" value="P-loop_NTPase"/>
</dbReference>
<evidence type="ECO:0000256" key="2">
    <source>
        <dbReference type="ARBA" id="ARBA00007025"/>
    </source>
</evidence>
<dbReference type="EMBL" id="KB007811">
    <property type="protein sequence ID" value="ELR24689.1"/>
    <property type="molecule type" value="Genomic_DNA"/>
</dbReference>
<gene>
    <name evidence="16" type="ORF">ACA1_173170</name>
</gene>
<proteinExistence type="inferred from homology"/>
<evidence type="ECO:0000313" key="16">
    <source>
        <dbReference type="EMBL" id="ELR24689.1"/>
    </source>
</evidence>
<dbReference type="Gene3D" id="3.40.50.300">
    <property type="entry name" value="P-loop containing nucleotide triphosphate hydrolases"/>
    <property type="match status" value="1"/>
</dbReference>
<evidence type="ECO:0000259" key="15">
    <source>
        <dbReference type="PROSITE" id="PS51413"/>
    </source>
</evidence>
<evidence type="ECO:0000256" key="10">
    <source>
        <dbReference type="ARBA" id="ARBA00023242"/>
    </source>
</evidence>
<accession>L8HGM5</accession>
<feature type="compositionally biased region" description="Low complexity" evidence="12">
    <location>
        <begin position="1424"/>
        <end position="1448"/>
    </location>
</feature>
<evidence type="ECO:0000259" key="13">
    <source>
        <dbReference type="PROSITE" id="PS51192"/>
    </source>
</evidence>
<dbReference type="Gene3D" id="3.40.50.10810">
    <property type="entry name" value="Tandem AAA-ATPase domain"/>
    <property type="match status" value="1"/>
</dbReference>
<keyword evidence="17" id="KW-1185">Reference proteome</keyword>
<dbReference type="InterPro" id="IPR049730">
    <property type="entry name" value="SNF2/RAD54-like_C"/>
</dbReference>
<feature type="compositionally biased region" description="Basic and acidic residues" evidence="12">
    <location>
        <begin position="1479"/>
        <end position="1489"/>
    </location>
</feature>
<keyword evidence="5 11" id="KW-0227">DNA damage</keyword>
<dbReference type="SMART" id="SM00490">
    <property type="entry name" value="HELICc"/>
    <property type="match status" value="1"/>
</dbReference>
<feature type="domain" description="DBINO" evidence="15">
    <location>
        <begin position="261"/>
        <end position="386"/>
    </location>
</feature>
<dbReference type="STRING" id="1257118.L8HGM5"/>
<feature type="compositionally biased region" description="Low complexity" evidence="12">
    <location>
        <begin position="1462"/>
        <end position="1474"/>
    </location>
</feature>
<dbReference type="InterPro" id="IPR001650">
    <property type="entry name" value="Helicase_C-like"/>
</dbReference>
<dbReference type="GO" id="GO:0016887">
    <property type="term" value="F:ATP hydrolysis activity"/>
    <property type="evidence" value="ECO:0007669"/>
    <property type="project" value="TreeGrafter"/>
</dbReference>
<dbReference type="GO" id="GO:0042393">
    <property type="term" value="F:histone binding"/>
    <property type="evidence" value="ECO:0007669"/>
    <property type="project" value="TreeGrafter"/>
</dbReference>
<dbReference type="GO" id="GO:0006338">
    <property type="term" value="P:chromatin remodeling"/>
    <property type="evidence" value="ECO:0007669"/>
    <property type="project" value="UniProtKB-UniRule"/>
</dbReference>
<organism evidence="16 17">
    <name type="scientific">Acanthamoeba castellanii (strain ATCC 30010 / Neff)</name>
    <dbReference type="NCBI Taxonomy" id="1257118"/>
    <lineage>
        <taxon>Eukaryota</taxon>
        <taxon>Amoebozoa</taxon>
        <taxon>Discosea</taxon>
        <taxon>Longamoebia</taxon>
        <taxon>Centramoebida</taxon>
        <taxon>Acanthamoebidae</taxon>
        <taxon>Acanthamoeba</taxon>
    </lineage>
</organism>
<comment type="catalytic activity">
    <reaction evidence="11">
        <text>ATP + H2O = ADP + phosphate + H(+)</text>
        <dbReference type="Rhea" id="RHEA:13065"/>
        <dbReference type="ChEBI" id="CHEBI:15377"/>
        <dbReference type="ChEBI" id="CHEBI:15378"/>
        <dbReference type="ChEBI" id="CHEBI:30616"/>
        <dbReference type="ChEBI" id="CHEBI:43474"/>
        <dbReference type="ChEBI" id="CHEBI:456216"/>
    </reaction>
</comment>
<dbReference type="PANTHER" id="PTHR45685:SF2">
    <property type="entry name" value="CHROMATIN-REMODELING ATPASE INO80"/>
    <property type="match status" value="1"/>
</dbReference>
<keyword evidence="8 11" id="KW-0238">DNA-binding</keyword>
<evidence type="ECO:0000256" key="9">
    <source>
        <dbReference type="ARBA" id="ARBA00023204"/>
    </source>
</evidence>
<keyword evidence="6 11" id="KW-0378">Hydrolase</keyword>
<feature type="domain" description="Helicase ATP-binding" evidence="13">
    <location>
        <begin position="533"/>
        <end position="701"/>
    </location>
</feature>
<evidence type="ECO:0000256" key="4">
    <source>
        <dbReference type="ARBA" id="ARBA00022741"/>
    </source>
</evidence>
<sequence length="1489" mass="169326">MEGESKAAKRKLLEERADLRAQTQYMVPTYEELTERYEQTLALSASTKSMTDLFSVDRLLEAGVFAHMLEPILDDEDDEGISDDEGLFTLTDQTPTAESLARRRAELTWKGEITEKVYRALLKQHKTERRLRRLAEQGRLLEDGQRELKRLRVDSFLDDSNKEGGEDEEDSALLRDLKRRFGKPKRYKRISPSRYVLSPMGDTNFYIDAEDDYFSYEQAARYGYAEEGGKFREKPHKGDKYALLELAHLPPEMNKEEFARAWTQIVKRDMPRAHRQHVASRQATINNCKKLAVMCQKEMQRRAILLRRQGRDANLRAKKMAREMAVWWRKHDKEQRAALKKRAAEDRKKKKEEDERREAQRQQKKLNFLITQTELYSYFIGRKMPGQESSTATAEGVPAPPPPPPSTMVTPRVVGRHPPKAMQQAAPEAEAEDADLDPERAKEAAEIAWKRQMDKTAEFDKDQQKLREDAINFQAEENQQLALSPSIETIEKGTHDEGDLTHPSTMPAEFITVPKMFRGKLKMYQRKGLSWLVNLYEQGINGILADEMGLGKTVQSISFLTYLAEVKNIWGPFLVLAPTSTLHNWQQEITKFCPALKVLPYWGSQKDRKVIRKFWNPRHLNSPFHVLITNYNIVVRDESFFHRIKWEFMVLDEAQAIKSASSARWKSLLSFSCRNRLLLTGTPIQNSMAELWALLHFIMPTLFDSHEEFTEWFSKDIESHAENKSALNEHQLSRLHMVLKPFMLRRLKTDIEFEMPKKFEVEVSCGLSPRQKALYRAIKEKLNVAELLTHSFGDTAATNSDLMNLVMHLRKVCNHPELFERGTYRSPWQYRPPATTEQYSTPPKPSPVKLPKLLYQELDGVQELYNYPGLILSPRSAVMRDHLDIFSPEHIHHSLFPKNAPSKYSVSSLFSFTRFADMSPAELAWMAKSGALERWAVHINHTKRRHERLGAIYPHSTVSLFPSAQPTHRRRVGSGDITVVEEDESRVAPYYYPSAPINNRALLLLPTILNPLATSDALLRPIATRRLVLTSQRQRLEEMRPTIHAIRYYMPKVTPIITITIITIAIAIITIDDVMTLAAAAPHELYTSMKRQVNQQRSLMFNDWAQRLLVGEGAFRAPTRQRKLPRLLEEIKAPAPLREAEEQGEELREGLLSPLWVSDVGHLIADSSKMQVLDKLLIKLKAEGHRVLCYSQMTKMIDIMEDYLTFRGYRYIRLDGSSKLSERRDMVEDFQSNSDIFVFLLSTRAGGLGINLTSADTVIFYDSDWNPTNDAQAMDRCHRIGQTEDVTVYRLVTTGSIEERILKRAQEKSKIQNLVIAGGAFDRSALAIRPQEMVSLLLDEEGQKAQQAMAEAAAGGGAEDKGKEKVGGRRPGRKPREGIIMAAASGFRKRVRPPAPKKEPNAAAGAAGAAPPRKRAKTKKEESPNPGDNTNANGNGNTTKAAAAATTPVKKKRAPPAKRKAPTTPNTAKTAAPALVVPEGEKPPETSAP</sequence>
<feature type="region of interest" description="Disordered" evidence="12">
    <location>
        <begin position="386"/>
        <end position="438"/>
    </location>
</feature>
<dbReference type="InterPro" id="IPR014001">
    <property type="entry name" value="Helicase_ATP-bd"/>
</dbReference>
<evidence type="ECO:0000256" key="3">
    <source>
        <dbReference type="ARBA" id="ARBA00019805"/>
    </source>
</evidence>
<dbReference type="InterPro" id="IPR000330">
    <property type="entry name" value="SNF2_N"/>
</dbReference>
<dbReference type="VEuPathDB" id="AmoebaDB:ACA1_173170"/>
<comment type="subcellular location">
    <subcellularLocation>
        <location evidence="1 11">Nucleus</location>
    </subcellularLocation>
</comment>
<evidence type="ECO:0000256" key="8">
    <source>
        <dbReference type="ARBA" id="ARBA00023125"/>
    </source>
</evidence>
<comment type="similarity">
    <text evidence="2 11">Belongs to the SNF2/RAD54 helicase family.</text>
</comment>
<evidence type="ECO:0000256" key="11">
    <source>
        <dbReference type="RuleBase" id="RU368001"/>
    </source>
</evidence>
<dbReference type="PROSITE" id="PS51413">
    <property type="entry name" value="DBINO"/>
    <property type="match status" value="1"/>
</dbReference>
<dbReference type="InterPro" id="IPR038718">
    <property type="entry name" value="SNF2-like_sf"/>
</dbReference>
<dbReference type="GO" id="GO:0003677">
    <property type="term" value="F:DNA binding"/>
    <property type="evidence" value="ECO:0007669"/>
    <property type="project" value="UniProtKB-UniRule"/>
</dbReference>
<evidence type="ECO:0000256" key="1">
    <source>
        <dbReference type="ARBA" id="ARBA00004123"/>
    </source>
</evidence>
<evidence type="ECO:0000259" key="14">
    <source>
        <dbReference type="PROSITE" id="PS51194"/>
    </source>
</evidence>
<dbReference type="RefSeq" id="XP_004356589.1">
    <property type="nucleotide sequence ID" value="XM_004356536.1"/>
</dbReference>
<dbReference type="GO" id="GO:0031011">
    <property type="term" value="C:Ino80 complex"/>
    <property type="evidence" value="ECO:0007669"/>
    <property type="project" value="UniProtKB-UniRule"/>
</dbReference>
<dbReference type="OMA" id="FWKKNER"/>
<dbReference type="CDD" id="cd18793">
    <property type="entry name" value="SF2_C_SNF"/>
    <property type="match status" value="1"/>
</dbReference>
<feature type="compositionally biased region" description="Low complexity" evidence="12">
    <location>
        <begin position="1401"/>
        <end position="1411"/>
    </location>
</feature>
<dbReference type="Pfam" id="PF13892">
    <property type="entry name" value="DBINO"/>
    <property type="match status" value="1"/>
</dbReference>
<dbReference type="GeneID" id="14925714"/>
<dbReference type="InterPro" id="IPR050520">
    <property type="entry name" value="INO80/SWR1_helicase"/>
</dbReference>
<keyword evidence="10" id="KW-0539">Nucleus</keyword>
<dbReference type="PANTHER" id="PTHR45685">
    <property type="entry name" value="HELICASE SRCAP-RELATED"/>
    <property type="match status" value="1"/>
</dbReference>
<dbReference type="OrthoDB" id="372624at2759"/>
<dbReference type="InterPro" id="IPR020838">
    <property type="entry name" value="DBINO"/>
</dbReference>
<comment type="subunit">
    <text evidence="11">Component of the INO80 chromatin-remodeling complex.</text>
</comment>
<evidence type="ECO:0000313" key="17">
    <source>
        <dbReference type="Proteomes" id="UP000011083"/>
    </source>
</evidence>
<dbReference type="FunFam" id="3.40.50.10810:FF:000006">
    <property type="entry name" value="Putative DNA helicase INO80"/>
    <property type="match status" value="1"/>
</dbReference>
<dbReference type="Proteomes" id="UP000011083">
    <property type="component" value="Unassembled WGS sequence"/>
</dbReference>
<dbReference type="KEGG" id="acan:ACA1_173170"/>
<evidence type="ECO:0000256" key="7">
    <source>
        <dbReference type="ARBA" id="ARBA00022840"/>
    </source>
</evidence>
<dbReference type="Pfam" id="PF00271">
    <property type="entry name" value="Helicase_C"/>
    <property type="match status" value="1"/>
</dbReference>
<evidence type="ECO:0000256" key="5">
    <source>
        <dbReference type="ARBA" id="ARBA00022763"/>
    </source>
</evidence>
<dbReference type="Pfam" id="PF00176">
    <property type="entry name" value="SNF2-rel_dom"/>
    <property type="match status" value="1"/>
</dbReference>
<keyword evidence="9 11" id="KW-0234">DNA repair</keyword>
<dbReference type="SMART" id="SM00487">
    <property type="entry name" value="DEXDc"/>
    <property type="match status" value="1"/>
</dbReference>
<feature type="compositionally biased region" description="Basic residues" evidence="12">
    <location>
        <begin position="1449"/>
        <end position="1461"/>
    </location>
</feature>
<dbReference type="PROSITE" id="PS51192">
    <property type="entry name" value="HELICASE_ATP_BIND_1"/>
    <property type="match status" value="1"/>
</dbReference>
<feature type="compositionally biased region" description="Basic and acidic residues" evidence="12">
    <location>
        <begin position="331"/>
        <end position="361"/>
    </location>
</feature>
<dbReference type="PROSITE" id="PS51194">
    <property type="entry name" value="HELICASE_CTER"/>
    <property type="match status" value="1"/>
</dbReference>
<dbReference type="GO" id="GO:0005524">
    <property type="term" value="F:ATP binding"/>
    <property type="evidence" value="ECO:0007669"/>
    <property type="project" value="UniProtKB-UniRule"/>
</dbReference>
<keyword evidence="7 11" id="KW-0067">ATP-binding</keyword>